<reference evidence="9 10" key="1">
    <citation type="submission" date="2014-01" db="EMBL/GenBank/DDBJ databases">
        <title>Full genme sequencing of cellulolytic bacterium Gynuella sunshinyii YC6258T gen. nov., sp. nov.</title>
        <authorList>
            <person name="Khan H."/>
            <person name="Chung E.J."/>
            <person name="Chung Y.R."/>
        </authorList>
    </citation>
    <scope>NUCLEOTIDE SEQUENCE [LARGE SCALE GENOMIC DNA]</scope>
    <source>
        <strain evidence="9 10">YC6258</strain>
    </source>
</reference>
<comment type="subcellular location">
    <subcellularLocation>
        <location evidence="7">Cell membrane</location>
        <topology evidence="7">Peripheral membrane protein</topology>
    </subcellularLocation>
</comment>
<evidence type="ECO:0000313" key="9">
    <source>
        <dbReference type="EMBL" id="AJQ96979.1"/>
    </source>
</evidence>
<comment type="catalytic activity">
    <reaction evidence="7">
        <text>protoporphyrinogen IX + 3 a quinone = protoporphyrin IX + 3 a quinol</text>
        <dbReference type="Rhea" id="RHEA:65032"/>
        <dbReference type="ChEBI" id="CHEBI:24646"/>
        <dbReference type="ChEBI" id="CHEBI:57306"/>
        <dbReference type="ChEBI" id="CHEBI:57307"/>
        <dbReference type="ChEBI" id="CHEBI:132124"/>
        <dbReference type="EC" id="1.3.5.3"/>
    </reaction>
</comment>
<evidence type="ECO:0000256" key="2">
    <source>
        <dbReference type="ARBA" id="ARBA00022643"/>
    </source>
</evidence>
<gene>
    <name evidence="7" type="primary">hemG</name>
    <name evidence="9" type="ORF">YC6258_04947</name>
</gene>
<dbReference type="EMBL" id="CP007142">
    <property type="protein sequence ID" value="AJQ96979.1"/>
    <property type="molecule type" value="Genomic_DNA"/>
</dbReference>
<dbReference type="EC" id="1.3.5.3" evidence="7"/>
<evidence type="ECO:0000256" key="5">
    <source>
        <dbReference type="ARBA" id="ARBA00023136"/>
    </source>
</evidence>
<dbReference type="KEGG" id="gsn:YC6258_04947"/>
<name>A0A0C5W2T1_9GAMM</name>
<dbReference type="InterPro" id="IPR044264">
    <property type="entry name" value="HemG"/>
</dbReference>
<comment type="catalytic activity">
    <reaction evidence="7">
        <text>protoporphyrinogen IX + 3 a menaquinone = protoporphyrin IX + 3 a menaquinol</text>
        <dbReference type="Rhea" id="RHEA:27409"/>
        <dbReference type="Rhea" id="RHEA-COMP:9537"/>
        <dbReference type="Rhea" id="RHEA-COMP:9539"/>
        <dbReference type="ChEBI" id="CHEBI:16374"/>
        <dbReference type="ChEBI" id="CHEBI:18151"/>
        <dbReference type="ChEBI" id="CHEBI:57306"/>
        <dbReference type="ChEBI" id="CHEBI:57307"/>
        <dbReference type="EC" id="1.3.5.3"/>
    </reaction>
</comment>
<dbReference type="NCBIfam" id="NF008316">
    <property type="entry name" value="PRK11104.1"/>
    <property type="match status" value="1"/>
</dbReference>
<keyword evidence="10" id="KW-1185">Reference proteome</keyword>
<dbReference type="InterPro" id="IPR029039">
    <property type="entry name" value="Flavoprotein-like_sf"/>
</dbReference>
<evidence type="ECO:0000256" key="7">
    <source>
        <dbReference type="HAMAP-Rule" id="MF_00853"/>
    </source>
</evidence>
<dbReference type="Proteomes" id="UP000032266">
    <property type="component" value="Chromosome"/>
</dbReference>
<dbReference type="PATRIC" id="fig|1445510.3.peg.4907"/>
<dbReference type="HOGENOM" id="CLU_094839_0_1_6"/>
<evidence type="ECO:0000313" key="10">
    <source>
        <dbReference type="Proteomes" id="UP000032266"/>
    </source>
</evidence>
<evidence type="ECO:0000259" key="8">
    <source>
        <dbReference type="PROSITE" id="PS50902"/>
    </source>
</evidence>
<dbReference type="Gene3D" id="3.40.50.360">
    <property type="match status" value="1"/>
</dbReference>
<comment type="cofactor">
    <cofactor evidence="7">
        <name>FMN</name>
        <dbReference type="ChEBI" id="CHEBI:58210"/>
    </cofactor>
    <text evidence="7">Binds 1 FMN non-covalently per subunit.</text>
</comment>
<dbReference type="InterPro" id="IPR052200">
    <property type="entry name" value="Protoporphyrinogen_IX_DH"/>
</dbReference>
<dbReference type="STRING" id="1445510.YC6258_04947"/>
<dbReference type="RefSeq" id="WP_044618859.1">
    <property type="nucleotide sequence ID" value="NZ_CP007142.1"/>
</dbReference>
<keyword evidence="5" id="KW-0472">Membrane</keyword>
<sequence length="174" mass="20083">MANILILYSTTDGHTAKICRHLQQVICSYGHSVTVKALAEQAGNQLTDFDRVVIAASIRYGHHAKEVYRFIRAHRDYLNQTHSAFCSVNLVARKPGKCQPEQNPYVRKFLRQISWQPHQVAIFAGKLDYPLYRFWDRQMIRLIMKMTGGPTAPDTVIEYTDWEAVTEFGRQLAR</sequence>
<dbReference type="HAMAP" id="MF_00853">
    <property type="entry name" value="HemG"/>
    <property type="match status" value="1"/>
</dbReference>
<dbReference type="GO" id="GO:0005886">
    <property type="term" value="C:plasma membrane"/>
    <property type="evidence" value="ECO:0007669"/>
    <property type="project" value="UniProtKB-SubCell"/>
</dbReference>
<comment type="catalytic activity">
    <reaction evidence="7">
        <text>protoporphyrinogen IX + 3 a ubiquinone = protoporphyrin IX + 3 a ubiquinol</text>
        <dbReference type="Rhea" id="RHEA:63936"/>
        <dbReference type="Rhea" id="RHEA-COMP:9565"/>
        <dbReference type="Rhea" id="RHEA-COMP:9566"/>
        <dbReference type="ChEBI" id="CHEBI:16389"/>
        <dbReference type="ChEBI" id="CHEBI:17976"/>
        <dbReference type="ChEBI" id="CHEBI:57306"/>
        <dbReference type="ChEBI" id="CHEBI:57307"/>
    </reaction>
</comment>
<evidence type="ECO:0000256" key="4">
    <source>
        <dbReference type="ARBA" id="ARBA00023002"/>
    </source>
</evidence>
<dbReference type="GO" id="GO:0004729">
    <property type="term" value="F:oxygen-dependent protoporphyrinogen oxidase activity"/>
    <property type="evidence" value="ECO:0007669"/>
    <property type="project" value="InterPro"/>
</dbReference>
<evidence type="ECO:0000256" key="1">
    <source>
        <dbReference type="ARBA" id="ARBA00022630"/>
    </source>
</evidence>
<keyword evidence="7" id="KW-1003">Cell membrane</keyword>
<dbReference type="Pfam" id="PF12724">
    <property type="entry name" value="Flavodoxin_5"/>
    <property type="match status" value="1"/>
</dbReference>
<feature type="domain" description="Flavodoxin-like" evidence="8">
    <location>
        <begin position="4"/>
        <end position="173"/>
    </location>
</feature>
<comment type="pathway">
    <text evidence="7">Porphyrin-containing compound metabolism; protoporphyrin-IX biosynthesis; protoporphyrin-IX from protoporphyrinogen-IX: step 1/1.</text>
</comment>
<dbReference type="PANTHER" id="PTHR38030:SF2">
    <property type="entry name" value="PROTOPORPHYRINOGEN IX DEHYDROGENASE [QUINONE]"/>
    <property type="match status" value="1"/>
</dbReference>
<dbReference type="AlphaFoldDB" id="A0A0C5W2T1"/>
<keyword evidence="4 7" id="KW-0560">Oxidoreductase</keyword>
<accession>A0A0C5W2T1</accession>
<dbReference type="PANTHER" id="PTHR38030">
    <property type="entry name" value="PROTOPORPHYRINOGEN IX DEHYDROGENASE [MENAQUINONE]"/>
    <property type="match status" value="1"/>
</dbReference>
<dbReference type="PROSITE" id="PS50902">
    <property type="entry name" value="FLAVODOXIN_LIKE"/>
    <property type="match status" value="1"/>
</dbReference>
<evidence type="ECO:0000256" key="3">
    <source>
        <dbReference type="ARBA" id="ARBA00022741"/>
    </source>
</evidence>
<keyword evidence="1 7" id="KW-0285">Flavoprotein</keyword>
<keyword evidence="2 7" id="KW-0288">FMN</keyword>
<dbReference type="InterPro" id="IPR008254">
    <property type="entry name" value="Flavodoxin/NO_synth"/>
</dbReference>
<dbReference type="GO" id="GO:0010181">
    <property type="term" value="F:FMN binding"/>
    <property type="evidence" value="ECO:0007669"/>
    <property type="project" value="UniProtKB-UniRule"/>
</dbReference>
<dbReference type="GO" id="GO:0006782">
    <property type="term" value="P:protoporphyrinogen IX biosynthetic process"/>
    <property type="evidence" value="ECO:0007669"/>
    <property type="project" value="UniProtKB-UniRule"/>
</dbReference>
<dbReference type="InterPro" id="IPR026816">
    <property type="entry name" value="Flavodoxin_dom"/>
</dbReference>
<dbReference type="UniPathway" id="UPA00251">
    <property type="reaction ID" value="UER00324"/>
</dbReference>
<keyword evidence="6 7" id="KW-0627">Porphyrin biosynthesis</keyword>
<protein>
    <recommendedName>
        <fullName evidence="7">Protoporphyrinogen IX dehydrogenase [quinone]</fullName>
        <ecNumber evidence="7">1.3.5.3</ecNumber>
    </recommendedName>
    <alternativeName>
        <fullName evidence="7">Protoporphyrinogen IX dehydrogenase [menaquinone]</fullName>
    </alternativeName>
    <alternativeName>
        <fullName evidence="7">Protoporphyrinogen IX dehydrogenase [ubiquinone]</fullName>
    </alternativeName>
    <alternativeName>
        <fullName evidence="7">Protoporphyrinogen oxidase</fullName>
        <shortName evidence="7">PPO</shortName>
    </alternativeName>
</protein>
<comment type="similarity">
    <text evidence="7">Belongs to the HemG family.</text>
</comment>
<dbReference type="SUPFAM" id="SSF52218">
    <property type="entry name" value="Flavoproteins"/>
    <property type="match status" value="1"/>
</dbReference>
<dbReference type="GO" id="GO:0070819">
    <property type="term" value="F:menaquinone-dependent protoporphyrinogen oxidase activity"/>
    <property type="evidence" value="ECO:0007669"/>
    <property type="project" value="UniProtKB-UniRule"/>
</dbReference>
<comment type="function">
    <text evidence="7">Catalyzes the 6-electron oxidation of protoporphyrinogen IX to form protoporphyrin IX; under anaerobic conditions uses menaquinone as an electron acceptor, under aerobic conditions uses ubiquinone as an electron acceptor.</text>
</comment>
<proteinExistence type="inferred from homology"/>
<evidence type="ECO:0000256" key="6">
    <source>
        <dbReference type="ARBA" id="ARBA00023244"/>
    </source>
</evidence>
<dbReference type="OrthoDB" id="9795729at2"/>
<keyword evidence="3 7" id="KW-0547">Nucleotide-binding</keyword>
<organism evidence="9 10">
    <name type="scientific">Gynuella sunshinyii YC6258</name>
    <dbReference type="NCBI Taxonomy" id="1445510"/>
    <lineage>
        <taxon>Bacteria</taxon>
        <taxon>Pseudomonadati</taxon>
        <taxon>Pseudomonadota</taxon>
        <taxon>Gammaproteobacteria</taxon>
        <taxon>Oceanospirillales</taxon>
        <taxon>Saccharospirillaceae</taxon>
        <taxon>Gynuella</taxon>
    </lineage>
</organism>